<organism evidence="1 2">
    <name type="scientific">Entomophthora muscae</name>
    <dbReference type="NCBI Taxonomy" id="34485"/>
    <lineage>
        <taxon>Eukaryota</taxon>
        <taxon>Fungi</taxon>
        <taxon>Fungi incertae sedis</taxon>
        <taxon>Zoopagomycota</taxon>
        <taxon>Entomophthoromycotina</taxon>
        <taxon>Entomophthoromycetes</taxon>
        <taxon>Entomophthorales</taxon>
        <taxon>Entomophthoraceae</taxon>
        <taxon>Entomophthora</taxon>
    </lineage>
</organism>
<name>A0ACC2TN73_9FUNG</name>
<proteinExistence type="predicted"/>
<reference evidence="1" key="1">
    <citation type="submission" date="2022-04" db="EMBL/GenBank/DDBJ databases">
        <title>Genome of the entomopathogenic fungus Entomophthora muscae.</title>
        <authorList>
            <person name="Elya C."/>
            <person name="Lovett B.R."/>
            <person name="Lee E."/>
            <person name="Macias A.M."/>
            <person name="Hajek A.E."/>
            <person name="De Bivort B.L."/>
            <person name="Kasson M.T."/>
            <person name="De Fine Licht H.H."/>
            <person name="Stajich J.E."/>
        </authorList>
    </citation>
    <scope>NUCLEOTIDE SEQUENCE</scope>
    <source>
        <strain evidence="1">Berkeley</strain>
    </source>
</reference>
<evidence type="ECO:0000313" key="2">
    <source>
        <dbReference type="Proteomes" id="UP001165960"/>
    </source>
</evidence>
<comment type="caution">
    <text evidence="1">The sequence shown here is derived from an EMBL/GenBank/DDBJ whole genome shotgun (WGS) entry which is preliminary data.</text>
</comment>
<evidence type="ECO:0000313" key="1">
    <source>
        <dbReference type="EMBL" id="KAJ9075821.1"/>
    </source>
</evidence>
<gene>
    <name evidence="1" type="ORF">DSO57_1032003</name>
</gene>
<dbReference type="Proteomes" id="UP001165960">
    <property type="component" value="Unassembled WGS sequence"/>
</dbReference>
<protein>
    <submittedName>
        <fullName evidence="1">Uncharacterized protein</fullName>
    </submittedName>
</protein>
<sequence>MEKEEVSLAQGRNSNPDPESTQAACLRFPEVELPQAEAKNDGPNDEAGQTKGIIAPNKGTIKAPNGGNKVSNH</sequence>
<keyword evidence="2" id="KW-1185">Reference proteome</keyword>
<accession>A0ACC2TN73</accession>
<dbReference type="EMBL" id="QTSX02002365">
    <property type="protein sequence ID" value="KAJ9075821.1"/>
    <property type="molecule type" value="Genomic_DNA"/>
</dbReference>